<feature type="compositionally biased region" description="Acidic residues" evidence="1">
    <location>
        <begin position="1"/>
        <end position="24"/>
    </location>
</feature>
<name>A0A9K3DD01_9EUKA</name>
<evidence type="ECO:0000256" key="1">
    <source>
        <dbReference type="SAM" id="MobiDB-lite"/>
    </source>
</evidence>
<keyword evidence="3" id="KW-1185">Reference proteome</keyword>
<evidence type="ECO:0000313" key="2">
    <source>
        <dbReference type="EMBL" id="GIQ92765.1"/>
    </source>
</evidence>
<feature type="non-terminal residue" evidence="2">
    <location>
        <position position="1"/>
    </location>
</feature>
<protein>
    <submittedName>
        <fullName evidence="2">Uncharacterized protein</fullName>
    </submittedName>
</protein>
<proteinExistence type="predicted"/>
<dbReference type="AlphaFoldDB" id="A0A9K3DD01"/>
<organism evidence="2 3">
    <name type="scientific">Kipferlia bialata</name>
    <dbReference type="NCBI Taxonomy" id="797122"/>
    <lineage>
        <taxon>Eukaryota</taxon>
        <taxon>Metamonada</taxon>
        <taxon>Carpediemonas-like organisms</taxon>
        <taxon>Kipferlia</taxon>
    </lineage>
</organism>
<sequence>SEDSGLDDLMYSDEESGSESDDDAQSGMNMDEFADPDLRRVQFDLPDVREAFNVLLGPVDKLTVGDRVPCDTKRIIAIRSDFP</sequence>
<feature type="region of interest" description="Disordered" evidence="1">
    <location>
        <begin position="1"/>
        <end position="35"/>
    </location>
</feature>
<evidence type="ECO:0000313" key="3">
    <source>
        <dbReference type="Proteomes" id="UP000265618"/>
    </source>
</evidence>
<gene>
    <name evidence="2" type="ORF">KIPB_016724</name>
</gene>
<comment type="caution">
    <text evidence="2">The sequence shown here is derived from an EMBL/GenBank/DDBJ whole genome shotgun (WGS) entry which is preliminary data.</text>
</comment>
<accession>A0A9K3DD01</accession>
<feature type="non-terminal residue" evidence="2">
    <location>
        <position position="83"/>
    </location>
</feature>
<dbReference type="Proteomes" id="UP000265618">
    <property type="component" value="Unassembled WGS sequence"/>
</dbReference>
<reference evidence="2 3" key="1">
    <citation type="journal article" date="2018" name="PLoS ONE">
        <title>The draft genome of Kipferlia bialata reveals reductive genome evolution in fornicate parasites.</title>
        <authorList>
            <person name="Tanifuji G."/>
            <person name="Takabayashi S."/>
            <person name="Kume K."/>
            <person name="Takagi M."/>
            <person name="Nakayama T."/>
            <person name="Kamikawa R."/>
            <person name="Inagaki Y."/>
            <person name="Hashimoto T."/>
        </authorList>
    </citation>
    <scope>NUCLEOTIDE SEQUENCE [LARGE SCALE GENOMIC DNA]</scope>
    <source>
        <strain evidence="2">NY0173</strain>
    </source>
</reference>
<dbReference type="EMBL" id="BDIP01010494">
    <property type="protein sequence ID" value="GIQ92765.1"/>
    <property type="molecule type" value="Genomic_DNA"/>
</dbReference>